<reference evidence="4" key="1">
    <citation type="journal article" date="2020" name="mSystems">
        <title>Genome- and Community-Level Interaction Insights into Carbon Utilization and Element Cycling Functions of Hydrothermarchaeota in Hydrothermal Sediment.</title>
        <authorList>
            <person name="Zhou Z."/>
            <person name="Liu Y."/>
            <person name="Xu W."/>
            <person name="Pan J."/>
            <person name="Luo Z.H."/>
            <person name="Li M."/>
        </authorList>
    </citation>
    <scope>NUCLEOTIDE SEQUENCE [LARGE SCALE GENOMIC DNA]</scope>
    <source>
        <strain evidence="4">SpSt-780</strain>
    </source>
</reference>
<dbReference type="Gene3D" id="3.10.580.10">
    <property type="entry name" value="CBS-domain"/>
    <property type="match status" value="1"/>
</dbReference>
<dbReference type="SMART" id="SM00116">
    <property type="entry name" value="CBS"/>
    <property type="match status" value="2"/>
</dbReference>
<feature type="domain" description="CBS" evidence="3">
    <location>
        <begin position="7"/>
        <end position="64"/>
    </location>
</feature>
<dbReference type="PANTHER" id="PTHR43080">
    <property type="entry name" value="CBS DOMAIN-CONTAINING PROTEIN CBSX3, MITOCHONDRIAL"/>
    <property type="match status" value="1"/>
</dbReference>
<proteinExistence type="predicted"/>
<organism evidence="4">
    <name type="scientific">candidate division WOR-3 bacterium</name>
    <dbReference type="NCBI Taxonomy" id="2052148"/>
    <lineage>
        <taxon>Bacteria</taxon>
        <taxon>Bacteria division WOR-3</taxon>
    </lineage>
</organism>
<evidence type="ECO:0000256" key="2">
    <source>
        <dbReference type="PROSITE-ProRule" id="PRU00703"/>
    </source>
</evidence>
<dbReference type="EMBL" id="DTHG01000042">
    <property type="protein sequence ID" value="HGW91590.1"/>
    <property type="molecule type" value="Genomic_DNA"/>
</dbReference>
<dbReference type="AlphaFoldDB" id="A0A7C4UFU0"/>
<accession>A0A7C4UFU0</accession>
<name>A0A7C4UFU0_UNCW3</name>
<dbReference type="PROSITE" id="PS51371">
    <property type="entry name" value="CBS"/>
    <property type="match status" value="2"/>
</dbReference>
<dbReference type="InterPro" id="IPR000644">
    <property type="entry name" value="CBS_dom"/>
</dbReference>
<evidence type="ECO:0000313" key="4">
    <source>
        <dbReference type="EMBL" id="HGW91590.1"/>
    </source>
</evidence>
<feature type="domain" description="CBS" evidence="3">
    <location>
        <begin position="86"/>
        <end position="139"/>
    </location>
</feature>
<comment type="caution">
    <text evidence="4">The sequence shown here is derived from an EMBL/GenBank/DDBJ whole genome shotgun (WGS) entry which is preliminary data.</text>
</comment>
<keyword evidence="1 2" id="KW-0129">CBS domain</keyword>
<protein>
    <submittedName>
        <fullName evidence="4">CBS domain-containing protein</fullName>
    </submittedName>
</protein>
<dbReference type="SUPFAM" id="SSF54631">
    <property type="entry name" value="CBS-domain pair"/>
    <property type="match status" value="1"/>
</dbReference>
<dbReference type="Pfam" id="PF00571">
    <property type="entry name" value="CBS"/>
    <property type="match status" value="2"/>
</dbReference>
<evidence type="ECO:0000256" key="1">
    <source>
        <dbReference type="ARBA" id="ARBA00023122"/>
    </source>
</evidence>
<gene>
    <name evidence="4" type="ORF">ENV67_03505</name>
</gene>
<dbReference type="InterPro" id="IPR051257">
    <property type="entry name" value="Diverse_CBS-Domain"/>
</dbReference>
<dbReference type="InterPro" id="IPR046342">
    <property type="entry name" value="CBS_dom_sf"/>
</dbReference>
<sequence length="139" mass="15694">MKVKEIMIGEPIRVAREDTIEKAINIFKTSPDVDVLPVVDENDNLIGALRRRDLIWPFLSFIEESGISSLDIIEDYPSIYLVDDVMEWEYPSVESEENVINAIAIMESEGIDTLLVVSDGKLVGLLTNDIILNLIFKNI</sequence>
<evidence type="ECO:0000259" key="3">
    <source>
        <dbReference type="PROSITE" id="PS51371"/>
    </source>
</evidence>
<dbReference type="PANTHER" id="PTHR43080:SF2">
    <property type="entry name" value="CBS DOMAIN-CONTAINING PROTEIN"/>
    <property type="match status" value="1"/>
</dbReference>